<dbReference type="GO" id="GO:0005524">
    <property type="term" value="F:ATP binding"/>
    <property type="evidence" value="ECO:0007669"/>
    <property type="project" value="UniProtKB-KW"/>
</dbReference>
<dbReference type="Pfam" id="PF02661">
    <property type="entry name" value="Fic"/>
    <property type="match status" value="1"/>
</dbReference>
<dbReference type="PANTHER" id="PTHR13504:SF38">
    <property type="entry name" value="FIDO DOMAIN-CONTAINING PROTEIN"/>
    <property type="match status" value="1"/>
</dbReference>
<dbReference type="Gene3D" id="1.10.3290.10">
    <property type="entry name" value="Fido-like domain"/>
    <property type="match status" value="1"/>
</dbReference>
<keyword evidence="2" id="KW-0547">Nucleotide-binding</keyword>
<proteinExistence type="predicted"/>
<dbReference type="InterPro" id="IPR040198">
    <property type="entry name" value="Fido_containing"/>
</dbReference>
<feature type="domain" description="Fido" evidence="3">
    <location>
        <begin position="130"/>
        <end position="298"/>
    </location>
</feature>
<accession>A0A8H6DJW2</accession>
<dbReference type="PANTHER" id="PTHR13504">
    <property type="entry name" value="FIDO DOMAIN-CONTAINING PROTEIN DDB_G0283145"/>
    <property type="match status" value="1"/>
</dbReference>
<reference evidence="4 5" key="1">
    <citation type="submission" date="2020-05" db="EMBL/GenBank/DDBJ databases">
        <title>Identification and distribution of gene clusters putatively required for synthesis of sphingolipid metabolism inhibitors in phylogenetically diverse species of the filamentous fungus Fusarium.</title>
        <authorList>
            <person name="Kim H.-S."/>
            <person name="Busman M."/>
            <person name="Brown D.W."/>
            <person name="Divon H."/>
            <person name="Uhlig S."/>
            <person name="Proctor R.H."/>
        </authorList>
    </citation>
    <scope>NUCLEOTIDE SEQUENCE [LARGE SCALE GENOMIC DNA]</scope>
    <source>
        <strain evidence="4 5">NRRL 66235</strain>
    </source>
</reference>
<comment type="caution">
    <text evidence="4">The sequence shown here is derived from an EMBL/GenBank/DDBJ whole genome shotgun (WGS) entry which is preliminary data.</text>
</comment>
<evidence type="ECO:0000256" key="2">
    <source>
        <dbReference type="PIRSR" id="PIRSR640198-2"/>
    </source>
</evidence>
<feature type="active site" evidence="1">
    <location>
        <position position="224"/>
    </location>
</feature>
<keyword evidence="2" id="KW-0067">ATP-binding</keyword>
<protein>
    <recommendedName>
        <fullName evidence="3">Fido domain-containing protein</fullName>
    </recommendedName>
</protein>
<evidence type="ECO:0000259" key="3">
    <source>
        <dbReference type="PROSITE" id="PS51459"/>
    </source>
</evidence>
<dbReference type="EMBL" id="JAAOAN010000130">
    <property type="protein sequence ID" value="KAF5720373.1"/>
    <property type="molecule type" value="Genomic_DNA"/>
</dbReference>
<feature type="binding site" evidence="2">
    <location>
        <begin position="228"/>
        <end position="235"/>
    </location>
    <ligand>
        <name>ATP</name>
        <dbReference type="ChEBI" id="CHEBI:30616"/>
    </ligand>
</feature>
<dbReference type="Proteomes" id="UP000544331">
    <property type="component" value="Unassembled WGS sequence"/>
</dbReference>
<evidence type="ECO:0000256" key="1">
    <source>
        <dbReference type="PIRSR" id="PIRSR640198-1"/>
    </source>
</evidence>
<evidence type="ECO:0000313" key="4">
    <source>
        <dbReference type="EMBL" id="KAF5720373.1"/>
    </source>
</evidence>
<dbReference type="InterPro" id="IPR003812">
    <property type="entry name" value="Fido"/>
</dbReference>
<keyword evidence="5" id="KW-1185">Reference proteome</keyword>
<dbReference type="SUPFAM" id="SSF140931">
    <property type="entry name" value="Fic-like"/>
    <property type="match status" value="1"/>
</dbReference>
<name>A0A8H6DJW2_9HYPO</name>
<gene>
    <name evidence="4" type="ORF">FMUND_4195</name>
</gene>
<sequence>MESGPSSAMAFPMVEQPYSFVGSLSSMTGLEPNNLMEVLSRMIYGSNMISMAGGSLPTTYRTCYAVFEGVQIPEEITENDFEYNEISDHMEFRKMAVSHESILRCYREIVQHAKAARYLITKIVLERQAFDEATFQEANRLLTYNIDLSPQMPWTDSGGHYRPWNGPRDMRFLDPTDIPSAMLRMTNDLSVEMSTRDMHQLRQEDVYERISYACQYCQRFILIHPFADGNGRMYRLFLTTLLLRAGICPAVYGLYEFDRSRHWQAESSCYMQGNQDILREAELGTIGTSHQLVKFVVEHTYGQWRSPDHHMRTFLQVTGQGTGLGGQENPKP</sequence>
<dbReference type="PROSITE" id="PS51459">
    <property type="entry name" value="FIDO"/>
    <property type="match status" value="1"/>
</dbReference>
<dbReference type="InterPro" id="IPR036597">
    <property type="entry name" value="Fido-like_dom_sf"/>
</dbReference>
<evidence type="ECO:0000313" key="5">
    <source>
        <dbReference type="Proteomes" id="UP000544331"/>
    </source>
</evidence>
<organism evidence="4 5">
    <name type="scientific">Fusarium mundagurra</name>
    <dbReference type="NCBI Taxonomy" id="1567541"/>
    <lineage>
        <taxon>Eukaryota</taxon>
        <taxon>Fungi</taxon>
        <taxon>Dikarya</taxon>
        <taxon>Ascomycota</taxon>
        <taxon>Pezizomycotina</taxon>
        <taxon>Sordariomycetes</taxon>
        <taxon>Hypocreomycetidae</taxon>
        <taxon>Hypocreales</taxon>
        <taxon>Nectriaceae</taxon>
        <taxon>Fusarium</taxon>
        <taxon>Fusarium fujikuroi species complex</taxon>
    </lineage>
</organism>
<dbReference type="OrthoDB" id="439046at2759"/>
<dbReference type="AlphaFoldDB" id="A0A8H6DJW2"/>